<dbReference type="Proteomes" id="UP001597475">
    <property type="component" value="Unassembled WGS sequence"/>
</dbReference>
<dbReference type="EMBL" id="JBHUMK010000047">
    <property type="protein sequence ID" value="MFD2609889.1"/>
    <property type="molecule type" value="Genomic_DNA"/>
</dbReference>
<name>A0ABW5P619_9DEIO</name>
<dbReference type="InterPro" id="IPR012166">
    <property type="entry name" value="Uncharacterised_RocB"/>
</dbReference>
<keyword evidence="2" id="KW-1185">Reference proteome</keyword>
<evidence type="ECO:0000313" key="1">
    <source>
        <dbReference type="EMBL" id="MFD2609889.1"/>
    </source>
</evidence>
<evidence type="ECO:0000313" key="2">
    <source>
        <dbReference type="Proteomes" id="UP001597475"/>
    </source>
</evidence>
<dbReference type="PIRSF" id="PIRSF010386">
    <property type="entry name" value="RocB"/>
    <property type="match status" value="1"/>
</dbReference>
<comment type="caution">
    <text evidence="1">The sequence shown here is derived from an EMBL/GenBank/DDBJ whole genome shotgun (WGS) entry which is preliminary data.</text>
</comment>
<dbReference type="InterPro" id="IPR050072">
    <property type="entry name" value="Peptidase_M20A"/>
</dbReference>
<protein>
    <submittedName>
        <fullName evidence="1">M20/M25/M40 family metallo-hydrolase</fullName>
    </submittedName>
</protein>
<dbReference type="Pfam" id="PF01546">
    <property type="entry name" value="Peptidase_M20"/>
    <property type="match status" value="1"/>
</dbReference>
<organism evidence="1 2">
    <name type="scientific">Deinococcus taklimakanensis</name>
    <dbReference type="NCBI Taxonomy" id="536443"/>
    <lineage>
        <taxon>Bacteria</taxon>
        <taxon>Thermotogati</taxon>
        <taxon>Deinococcota</taxon>
        <taxon>Deinococci</taxon>
        <taxon>Deinococcales</taxon>
        <taxon>Deinococcaceae</taxon>
        <taxon>Deinococcus</taxon>
    </lineage>
</organism>
<dbReference type="PANTHER" id="PTHR43808">
    <property type="entry name" value="ACETYLORNITHINE DEACETYLASE"/>
    <property type="match status" value="1"/>
</dbReference>
<gene>
    <name evidence="1" type="ORF">ACFSR9_10660</name>
</gene>
<dbReference type="PANTHER" id="PTHR43808:SF27">
    <property type="entry name" value="PROTEIN ROCB"/>
    <property type="match status" value="1"/>
</dbReference>
<proteinExistence type="predicted"/>
<dbReference type="SUPFAM" id="SSF53187">
    <property type="entry name" value="Zn-dependent exopeptidases"/>
    <property type="match status" value="1"/>
</dbReference>
<accession>A0ABW5P619</accession>
<dbReference type="RefSeq" id="WP_386845614.1">
    <property type="nucleotide sequence ID" value="NZ_JBHUMK010000047.1"/>
</dbReference>
<dbReference type="InterPro" id="IPR002933">
    <property type="entry name" value="Peptidase_M20"/>
</dbReference>
<dbReference type="Gene3D" id="3.40.630.10">
    <property type="entry name" value="Zn peptidases"/>
    <property type="match status" value="1"/>
</dbReference>
<sequence>MIVSNIQTPSAREVTLELVRAASVTNTAGEQAFPDTLLRVLGRLPYFQDHPEDLWAEVIENDPYGRCNVYALVRGGGPATVVLTGHYDVVSVANYGPHADVAFDPEALLPRLIEDLRVNARSEAEHRALKDLESGDFLPGRGVLDMKSGLAAGIAALAEFAGQTERSGNVLFLAVADEEVSSHGARWAAPQLPAWAEREGLDLRLVINLDATSDNGDGSAGQAVYVGTVGKLLVSAFVVGVDTHAGYSLDGVNVNFLASELTRAFELNPDLTDRSAGITGTPPTLLRQQDLKTYYDVTTPARAWLCVNAPTHGMDAGAVLERFVDVARTALAGALDTLRRRAEVLGEAGSAAHGATPLVLTSAELLAQARQNVPDLDAAFAAYDAELDPHLDFPTRSACLTGWLWDAAGLLGPAAVLGFASLHYPNTTLDARKPAEAQALDLVRATLREKGAELGVGISERPIFTGISDMSWFGSADPADIAFVNANTPTPAAHIHAPPAGLPCINLGPWGRDYHQWLERVHAPYSFGVLPQLVAALADAFLADDLITGEVSRAESVR</sequence>
<reference evidence="2" key="1">
    <citation type="journal article" date="2019" name="Int. J. Syst. Evol. Microbiol.">
        <title>The Global Catalogue of Microorganisms (GCM) 10K type strain sequencing project: providing services to taxonomists for standard genome sequencing and annotation.</title>
        <authorList>
            <consortium name="The Broad Institute Genomics Platform"/>
            <consortium name="The Broad Institute Genome Sequencing Center for Infectious Disease"/>
            <person name="Wu L."/>
            <person name="Ma J."/>
        </authorList>
    </citation>
    <scope>NUCLEOTIDE SEQUENCE [LARGE SCALE GENOMIC DNA]</scope>
    <source>
        <strain evidence="2">KCTC 33842</strain>
    </source>
</reference>